<dbReference type="SUPFAM" id="SSF55961">
    <property type="entry name" value="Bet v1-like"/>
    <property type="match status" value="1"/>
</dbReference>
<evidence type="ECO:0000313" key="4">
    <source>
        <dbReference type="EMBL" id="PLW81706.1"/>
    </source>
</evidence>
<dbReference type="InterPro" id="IPR005031">
    <property type="entry name" value="COQ10_START"/>
</dbReference>
<comment type="caution">
    <text evidence="4">The sequence shown here is derived from an EMBL/GenBank/DDBJ whole genome shotgun (WGS) entry which is preliminary data.</text>
</comment>
<dbReference type="AlphaFoldDB" id="A0A2N5XZZ1"/>
<dbReference type="EMBL" id="PKLZ01000011">
    <property type="protein sequence ID" value="PLW81706.1"/>
    <property type="molecule type" value="Genomic_DNA"/>
</dbReference>
<keyword evidence="2" id="KW-1277">Toxin-antitoxin system</keyword>
<organism evidence="4 5">
    <name type="scientific">Kineobactrum sediminis</name>
    <dbReference type="NCBI Taxonomy" id="1905677"/>
    <lineage>
        <taxon>Bacteria</taxon>
        <taxon>Pseudomonadati</taxon>
        <taxon>Pseudomonadota</taxon>
        <taxon>Gammaproteobacteria</taxon>
        <taxon>Cellvibrionales</taxon>
        <taxon>Halieaceae</taxon>
        <taxon>Kineobactrum</taxon>
    </lineage>
</organism>
<protein>
    <submittedName>
        <fullName evidence="4">Ubiquinone-binding protein</fullName>
    </submittedName>
</protein>
<evidence type="ECO:0000256" key="2">
    <source>
        <dbReference type="ARBA" id="ARBA00022649"/>
    </source>
</evidence>
<sequence>MTVIDRHALLPYGNQHLFDLVNDIEAYPLYMEGCVGAQVLRREADLIDARLDLARAGISQSFSTRNRLVAPELITLELLDGPFDYFQGRWEFQGLAENACKLSLYLEFGTRNVLLGAAAGHLFDRVTNNLVDAVGKRARQVYG</sequence>
<gene>
    <name evidence="4" type="ORF">CWI75_14690</name>
</gene>
<dbReference type="InterPro" id="IPR023393">
    <property type="entry name" value="START-like_dom_sf"/>
</dbReference>
<dbReference type="PANTHER" id="PTHR12901">
    <property type="entry name" value="SPERM PROTEIN HOMOLOG"/>
    <property type="match status" value="1"/>
</dbReference>
<evidence type="ECO:0000313" key="5">
    <source>
        <dbReference type="Proteomes" id="UP000234845"/>
    </source>
</evidence>
<proteinExistence type="inferred from homology"/>
<name>A0A2N5XZZ1_9GAMM</name>
<accession>A0A2N5XZZ1</accession>
<dbReference type="PANTHER" id="PTHR12901:SF10">
    <property type="entry name" value="COENZYME Q-BINDING PROTEIN COQ10, MITOCHONDRIAL"/>
    <property type="match status" value="1"/>
</dbReference>
<keyword evidence="5" id="KW-1185">Reference proteome</keyword>
<evidence type="ECO:0000256" key="1">
    <source>
        <dbReference type="ARBA" id="ARBA00008918"/>
    </source>
</evidence>
<dbReference type="GO" id="GO:0045333">
    <property type="term" value="P:cellular respiration"/>
    <property type="evidence" value="ECO:0007669"/>
    <property type="project" value="InterPro"/>
</dbReference>
<dbReference type="CDD" id="cd07813">
    <property type="entry name" value="COQ10p_like"/>
    <property type="match status" value="1"/>
</dbReference>
<dbReference type="InterPro" id="IPR044996">
    <property type="entry name" value="COQ10-like"/>
</dbReference>
<dbReference type="Pfam" id="PF03364">
    <property type="entry name" value="Polyketide_cyc"/>
    <property type="match status" value="1"/>
</dbReference>
<comment type="similarity">
    <text evidence="1">Belongs to the ribosome association toxin RatA family.</text>
</comment>
<dbReference type="Proteomes" id="UP000234845">
    <property type="component" value="Unassembled WGS sequence"/>
</dbReference>
<dbReference type="RefSeq" id="WP_101522270.1">
    <property type="nucleotide sequence ID" value="NZ_PKLZ01000011.1"/>
</dbReference>
<evidence type="ECO:0000259" key="3">
    <source>
        <dbReference type="Pfam" id="PF03364"/>
    </source>
</evidence>
<keyword evidence="4" id="KW-0830">Ubiquinone</keyword>
<dbReference type="Gene3D" id="3.30.530.20">
    <property type="match status" value="1"/>
</dbReference>
<dbReference type="GO" id="GO:0048039">
    <property type="term" value="F:ubiquinone binding"/>
    <property type="evidence" value="ECO:0007669"/>
    <property type="project" value="InterPro"/>
</dbReference>
<dbReference type="OrthoDB" id="9804759at2"/>
<reference evidence="5" key="1">
    <citation type="submission" date="2017-11" db="EMBL/GenBank/DDBJ databases">
        <title>The draft genome sequence of Chromatocurvus sp. F02.</title>
        <authorList>
            <person name="Du Z.-J."/>
            <person name="Chang Y.-Q."/>
        </authorList>
    </citation>
    <scope>NUCLEOTIDE SEQUENCE [LARGE SCALE GENOMIC DNA]</scope>
    <source>
        <strain evidence="5">F02</strain>
    </source>
</reference>
<feature type="domain" description="Coenzyme Q-binding protein COQ10 START" evidence="3">
    <location>
        <begin position="15"/>
        <end position="133"/>
    </location>
</feature>